<reference evidence="3 4" key="1">
    <citation type="submission" date="2020-05" db="EMBL/GenBank/DDBJ databases">
        <title>Aquincola sp. isolate from soil.</title>
        <authorList>
            <person name="Han J."/>
            <person name="Kim D.-U."/>
        </authorList>
    </citation>
    <scope>NUCLEOTIDE SEQUENCE [LARGE SCALE GENOMIC DNA]</scope>
    <source>
        <strain evidence="3 4">S2</strain>
    </source>
</reference>
<evidence type="ECO:0000259" key="2">
    <source>
        <dbReference type="PROSITE" id="PS51459"/>
    </source>
</evidence>
<dbReference type="Proteomes" id="UP000737171">
    <property type="component" value="Unassembled WGS sequence"/>
</dbReference>
<feature type="region of interest" description="Disordered" evidence="1">
    <location>
        <begin position="135"/>
        <end position="162"/>
    </location>
</feature>
<gene>
    <name evidence="3" type="ORF">HLB44_30880</name>
</gene>
<accession>A0ABX2ES79</accession>
<comment type="caution">
    <text evidence="3">The sequence shown here is derived from an EMBL/GenBank/DDBJ whole genome shotgun (WGS) entry which is preliminary data.</text>
</comment>
<sequence length="162" mass="17917">MHPFREGNGRATREFIGQLARQAGYELDQTRIDKVKGEWNLAARLSFQGELGPIKDLFAEAIRPMRAVAFEKLPEAEAVARHPELQAAYAGLRAVANTLADKFPGNARAQQHYAAQAKSETMRLLDGGRLPKQALERTAPMPSIARPLQPIQAPPRTQGPER</sequence>
<name>A0ABX2ES79_9BURK</name>
<feature type="domain" description="Fido" evidence="2">
    <location>
        <begin position="1"/>
        <end position="60"/>
    </location>
</feature>
<dbReference type="InterPro" id="IPR036597">
    <property type="entry name" value="Fido-like_dom_sf"/>
</dbReference>
<proteinExistence type="predicted"/>
<evidence type="ECO:0000313" key="4">
    <source>
        <dbReference type="Proteomes" id="UP000737171"/>
    </source>
</evidence>
<dbReference type="SUPFAM" id="SSF140931">
    <property type="entry name" value="Fic-like"/>
    <property type="match status" value="1"/>
</dbReference>
<dbReference type="PROSITE" id="PS51459">
    <property type="entry name" value="FIDO"/>
    <property type="match status" value="1"/>
</dbReference>
<dbReference type="InterPro" id="IPR003812">
    <property type="entry name" value="Fido"/>
</dbReference>
<protein>
    <recommendedName>
        <fullName evidence="2">Fido domain-containing protein</fullName>
    </recommendedName>
</protein>
<organism evidence="3 4">
    <name type="scientific">Pseudaquabacterium terrae</name>
    <dbReference type="NCBI Taxonomy" id="2732868"/>
    <lineage>
        <taxon>Bacteria</taxon>
        <taxon>Pseudomonadati</taxon>
        <taxon>Pseudomonadota</taxon>
        <taxon>Betaproteobacteria</taxon>
        <taxon>Burkholderiales</taxon>
        <taxon>Sphaerotilaceae</taxon>
        <taxon>Pseudaquabacterium</taxon>
    </lineage>
</organism>
<evidence type="ECO:0000313" key="3">
    <source>
        <dbReference type="EMBL" id="NRF71399.1"/>
    </source>
</evidence>
<dbReference type="Gene3D" id="1.10.3290.10">
    <property type="entry name" value="Fido-like domain"/>
    <property type="match status" value="1"/>
</dbReference>
<dbReference type="EMBL" id="JABRWJ010000011">
    <property type="protein sequence ID" value="NRF71399.1"/>
    <property type="molecule type" value="Genomic_DNA"/>
</dbReference>
<evidence type="ECO:0000256" key="1">
    <source>
        <dbReference type="SAM" id="MobiDB-lite"/>
    </source>
</evidence>
<dbReference type="RefSeq" id="WP_173132460.1">
    <property type="nucleotide sequence ID" value="NZ_JABRWJ010000011.1"/>
</dbReference>
<keyword evidence="4" id="KW-1185">Reference proteome</keyword>